<feature type="signal peptide" evidence="1">
    <location>
        <begin position="1"/>
        <end position="24"/>
    </location>
</feature>
<proteinExistence type="predicted"/>
<evidence type="ECO:0000313" key="2">
    <source>
        <dbReference type="EMBL" id="CAL8094079.1"/>
    </source>
</evidence>
<dbReference type="EMBL" id="CAXLJM020000026">
    <property type="protein sequence ID" value="CAL8094079.1"/>
    <property type="molecule type" value="Genomic_DNA"/>
</dbReference>
<organism evidence="2 3">
    <name type="scientific">Orchesella dallaii</name>
    <dbReference type="NCBI Taxonomy" id="48710"/>
    <lineage>
        <taxon>Eukaryota</taxon>
        <taxon>Metazoa</taxon>
        <taxon>Ecdysozoa</taxon>
        <taxon>Arthropoda</taxon>
        <taxon>Hexapoda</taxon>
        <taxon>Collembola</taxon>
        <taxon>Entomobryomorpha</taxon>
        <taxon>Entomobryoidea</taxon>
        <taxon>Orchesellidae</taxon>
        <taxon>Orchesellinae</taxon>
        <taxon>Orchesella</taxon>
    </lineage>
</organism>
<name>A0ABP1Q9A1_9HEXA</name>
<protein>
    <submittedName>
        <fullName evidence="2">Uncharacterized protein</fullName>
    </submittedName>
</protein>
<accession>A0ABP1Q9A1</accession>
<evidence type="ECO:0000256" key="1">
    <source>
        <dbReference type="SAM" id="SignalP"/>
    </source>
</evidence>
<sequence length="148" mass="16454">MNYLRLSVCFAVVVTALFIEKVQCVGDYGTLECAKGNWKPDGKVIGFGLSCPLPLDGKSKSKGKTCLCAIKKMGLYDGKTVKKGEIGNELCSVFKKQVELQKTCLNKVKACLKNSNGYFQDPKTDTEYKSWSDPFECIETWVKKACKK</sequence>
<keyword evidence="1" id="KW-0732">Signal</keyword>
<keyword evidence="3" id="KW-1185">Reference proteome</keyword>
<gene>
    <name evidence="2" type="ORF">ODALV1_LOCUS8691</name>
</gene>
<comment type="caution">
    <text evidence="2">The sequence shown here is derived from an EMBL/GenBank/DDBJ whole genome shotgun (WGS) entry which is preliminary data.</text>
</comment>
<feature type="chain" id="PRO_5045627297" evidence="1">
    <location>
        <begin position="25"/>
        <end position="148"/>
    </location>
</feature>
<evidence type="ECO:0000313" key="3">
    <source>
        <dbReference type="Proteomes" id="UP001642540"/>
    </source>
</evidence>
<dbReference type="Proteomes" id="UP001642540">
    <property type="component" value="Unassembled WGS sequence"/>
</dbReference>
<reference evidence="2 3" key="1">
    <citation type="submission" date="2024-08" db="EMBL/GenBank/DDBJ databases">
        <authorList>
            <person name="Cucini C."/>
            <person name="Frati F."/>
        </authorList>
    </citation>
    <scope>NUCLEOTIDE SEQUENCE [LARGE SCALE GENOMIC DNA]</scope>
</reference>